<dbReference type="InterPro" id="IPR013103">
    <property type="entry name" value="RVT_2"/>
</dbReference>
<dbReference type="SUPFAM" id="SSF57756">
    <property type="entry name" value="Retrovirus zinc finger-like domains"/>
    <property type="match status" value="1"/>
</dbReference>
<dbReference type="AlphaFoldDB" id="A0A6L2L0X7"/>
<name>A0A6L2L0X7_TANCI</name>
<feature type="domain" description="CCHC-type" evidence="3">
    <location>
        <begin position="69"/>
        <end position="83"/>
    </location>
</feature>
<dbReference type="InterPro" id="IPR036875">
    <property type="entry name" value="Znf_CCHC_sf"/>
</dbReference>
<dbReference type="GO" id="GO:0008270">
    <property type="term" value="F:zinc ion binding"/>
    <property type="evidence" value="ECO:0007669"/>
    <property type="project" value="UniProtKB-KW"/>
</dbReference>
<feature type="compositionally biased region" description="Polar residues" evidence="2">
    <location>
        <begin position="275"/>
        <end position="290"/>
    </location>
</feature>
<keyword evidence="1" id="KW-0863">Zinc-finger</keyword>
<sequence length="532" mass="61550">MGDLFRQYARKNVGNQVVQNVIQNMGVQNVKNQNRLIVVLGITNHNGNGNVVATRAEGNANRNNFNQIRCYNCRGLGHLARNCIVRPRKLERMKVCFENCIIRKENEYAKLWNDWYKKCEECKYEKISYDKAYNDMQQKIKWLKAQLGDQKGKSKDTPCVSDTLDPLPHKLENKNVELEFQVDKTNDLSNLVTLNSVPTTKESKVIDNDKVIAPVMFTINPFRKAREEKYVPNKPIKASVRTNPIIVPQPYVITKKVVNSNSNGFSYTRTKRLQPRSNTNNDRVPSASKSSRFKNKEVEVEDHFRNLLFSKNKKHMSFECNNMKLSIWNDKYEIVCDMCKNDKYLKLCEWREFSLISKYVSDALTRVVPLTRNLKLLINFIWIFLGTVRFGNDHLAIILGFVPTPDNIKPLTLKWLLKNKHDEENTFIRNKTRLVVRGYRQVEGINFKESFASVARMEAIRIFLLYAAHKSFTVFQMDVKIAFLHGTLKEDVYVCQPKGLCYTNDHGFELTGFLDADYAGSKETFKSTSSGA</sequence>
<accession>A0A6L2L0X7</accession>
<dbReference type="InterPro" id="IPR001878">
    <property type="entry name" value="Znf_CCHC"/>
</dbReference>
<reference evidence="4" key="1">
    <citation type="journal article" date="2019" name="Sci. Rep.">
        <title>Draft genome of Tanacetum cinerariifolium, the natural source of mosquito coil.</title>
        <authorList>
            <person name="Yamashiro T."/>
            <person name="Shiraishi A."/>
            <person name="Satake H."/>
            <person name="Nakayama K."/>
        </authorList>
    </citation>
    <scope>NUCLEOTIDE SEQUENCE</scope>
</reference>
<protein>
    <submittedName>
        <fullName evidence="4">Retrovirus-related Pol polyprotein from transposon TNT 1-94</fullName>
    </submittedName>
</protein>
<proteinExistence type="predicted"/>
<organism evidence="4">
    <name type="scientific">Tanacetum cinerariifolium</name>
    <name type="common">Dalmatian daisy</name>
    <name type="synonym">Chrysanthemum cinerariifolium</name>
    <dbReference type="NCBI Taxonomy" id="118510"/>
    <lineage>
        <taxon>Eukaryota</taxon>
        <taxon>Viridiplantae</taxon>
        <taxon>Streptophyta</taxon>
        <taxon>Embryophyta</taxon>
        <taxon>Tracheophyta</taxon>
        <taxon>Spermatophyta</taxon>
        <taxon>Magnoliopsida</taxon>
        <taxon>eudicotyledons</taxon>
        <taxon>Gunneridae</taxon>
        <taxon>Pentapetalae</taxon>
        <taxon>asterids</taxon>
        <taxon>campanulids</taxon>
        <taxon>Asterales</taxon>
        <taxon>Asteraceae</taxon>
        <taxon>Asteroideae</taxon>
        <taxon>Anthemideae</taxon>
        <taxon>Anthemidinae</taxon>
        <taxon>Tanacetum</taxon>
    </lineage>
</organism>
<keyword evidence="1" id="KW-0862">Zinc</keyword>
<evidence type="ECO:0000259" key="3">
    <source>
        <dbReference type="PROSITE" id="PS50158"/>
    </source>
</evidence>
<gene>
    <name evidence="4" type="ORF">Tci_026320</name>
</gene>
<evidence type="ECO:0000313" key="4">
    <source>
        <dbReference type="EMBL" id="GEU54342.1"/>
    </source>
</evidence>
<evidence type="ECO:0000256" key="1">
    <source>
        <dbReference type="PROSITE-ProRule" id="PRU00047"/>
    </source>
</evidence>
<keyword evidence="1" id="KW-0479">Metal-binding</keyword>
<comment type="caution">
    <text evidence="4">The sequence shown here is derived from an EMBL/GenBank/DDBJ whole genome shotgun (WGS) entry which is preliminary data.</text>
</comment>
<evidence type="ECO:0000256" key="2">
    <source>
        <dbReference type="SAM" id="MobiDB-lite"/>
    </source>
</evidence>
<dbReference type="PROSITE" id="PS50158">
    <property type="entry name" value="ZF_CCHC"/>
    <property type="match status" value="1"/>
</dbReference>
<dbReference type="Gene3D" id="4.10.60.10">
    <property type="entry name" value="Zinc finger, CCHC-type"/>
    <property type="match status" value="1"/>
</dbReference>
<feature type="region of interest" description="Disordered" evidence="2">
    <location>
        <begin position="265"/>
        <end position="292"/>
    </location>
</feature>
<dbReference type="Pfam" id="PF00098">
    <property type="entry name" value="zf-CCHC"/>
    <property type="match status" value="1"/>
</dbReference>
<dbReference type="Pfam" id="PF07727">
    <property type="entry name" value="RVT_2"/>
    <property type="match status" value="1"/>
</dbReference>
<dbReference type="GO" id="GO:0003676">
    <property type="term" value="F:nucleic acid binding"/>
    <property type="evidence" value="ECO:0007669"/>
    <property type="project" value="InterPro"/>
</dbReference>
<dbReference type="EMBL" id="BKCJ010003316">
    <property type="protein sequence ID" value="GEU54342.1"/>
    <property type="molecule type" value="Genomic_DNA"/>
</dbReference>